<evidence type="ECO:0000256" key="1">
    <source>
        <dbReference type="ARBA" id="ARBA00022737"/>
    </source>
</evidence>
<feature type="repeat" description="ANK" evidence="3">
    <location>
        <begin position="848"/>
        <end position="880"/>
    </location>
</feature>
<feature type="compositionally biased region" description="Basic and acidic residues" evidence="4">
    <location>
        <begin position="85"/>
        <end position="97"/>
    </location>
</feature>
<dbReference type="InterPro" id="IPR031353">
    <property type="entry name" value="NACHT_sigma"/>
</dbReference>
<evidence type="ECO:0000313" key="6">
    <source>
        <dbReference type="EMBL" id="KAK4083216.1"/>
    </source>
</evidence>
<dbReference type="InterPro" id="IPR002110">
    <property type="entry name" value="Ankyrin_rpt"/>
</dbReference>
<dbReference type="Pfam" id="PF17106">
    <property type="entry name" value="NACHT_sigma"/>
    <property type="match status" value="1"/>
</dbReference>
<dbReference type="PROSITE" id="PS50088">
    <property type="entry name" value="ANK_REPEAT"/>
    <property type="match status" value="7"/>
</dbReference>
<dbReference type="SUPFAM" id="SSF48403">
    <property type="entry name" value="Ankyrin repeat"/>
    <property type="match status" value="1"/>
</dbReference>
<evidence type="ECO:0000259" key="5">
    <source>
        <dbReference type="PROSITE" id="PS50837"/>
    </source>
</evidence>
<dbReference type="Pfam" id="PF00023">
    <property type="entry name" value="Ank"/>
    <property type="match status" value="1"/>
</dbReference>
<keyword evidence="1" id="KW-0677">Repeat</keyword>
<feature type="region of interest" description="Disordered" evidence="4">
    <location>
        <begin position="84"/>
        <end position="127"/>
    </location>
</feature>
<feature type="repeat" description="ANK" evidence="3">
    <location>
        <begin position="914"/>
        <end position="946"/>
    </location>
</feature>
<dbReference type="Pfam" id="PF12796">
    <property type="entry name" value="Ank_2"/>
    <property type="match status" value="2"/>
</dbReference>
<dbReference type="Gene3D" id="3.40.50.300">
    <property type="entry name" value="P-loop containing nucleotide triphosphate hydrolases"/>
    <property type="match status" value="1"/>
</dbReference>
<dbReference type="Gene3D" id="1.25.40.20">
    <property type="entry name" value="Ankyrin repeat-containing domain"/>
    <property type="match status" value="4"/>
</dbReference>
<dbReference type="PRINTS" id="PR01415">
    <property type="entry name" value="ANKYRIN"/>
</dbReference>
<name>A0ABR0BLA9_PURLI</name>
<reference evidence="6 7" key="1">
    <citation type="journal article" date="2024" name="Microbiol. Resour. Announc.">
        <title>Genome annotations for the ascomycete fungi Trichoderma harzianum, Trichoderma aggressivum, and Purpureocillium lilacinum.</title>
        <authorList>
            <person name="Beijen E.P.W."/>
            <person name="Ohm R.A."/>
        </authorList>
    </citation>
    <scope>NUCLEOTIDE SEQUENCE [LARGE SCALE GENOMIC DNA]</scope>
    <source>
        <strain evidence="6 7">CBS 150709</strain>
    </source>
</reference>
<dbReference type="InterPro" id="IPR036770">
    <property type="entry name" value="Ankyrin_rpt-contain_sf"/>
</dbReference>
<keyword evidence="7" id="KW-1185">Reference proteome</keyword>
<dbReference type="InterPro" id="IPR007111">
    <property type="entry name" value="NACHT_NTPase"/>
</dbReference>
<proteinExistence type="predicted"/>
<feature type="domain" description="NACHT" evidence="5">
    <location>
        <begin position="213"/>
        <end position="371"/>
    </location>
</feature>
<dbReference type="SUPFAM" id="SSF52540">
    <property type="entry name" value="P-loop containing nucleoside triphosphate hydrolases"/>
    <property type="match status" value="1"/>
</dbReference>
<evidence type="ECO:0000256" key="4">
    <source>
        <dbReference type="SAM" id="MobiDB-lite"/>
    </source>
</evidence>
<dbReference type="EMBL" id="JAWRVI010000059">
    <property type="protein sequence ID" value="KAK4083216.1"/>
    <property type="molecule type" value="Genomic_DNA"/>
</dbReference>
<comment type="caution">
    <text evidence="6">The sequence shown here is derived from an EMBL/GenBank/DDBJ whole genome shotgun (WGS) entry which is preliminary data.</text>
</comment>
<dbReference type="PROSITE" id="PS50297">
    <property type="entry name" value="ANK_REP_REGION"/>
    <property type="match status" value="7"/>
</dbReference>
<dbReference type="InterPro" id="IPR027417">
    <property type="entry name" value="P-loop_NTPase"/>
</dbReference>
<evidence type="ECO:0000256" key="3">
    <source>
        <dbReference type="PROSITE-ProRule" id="PRU00023"/>
    </source>
</evidence>
<dbReference type="Pfam" id="PF24883">
    <property type="entry name" value="NPHP3_N"/>
    <property type="match status" value="1"/>
</dbReference>
<feature type="repeat" description="ANK" evidence="3">
    <location>
        <begin position="815"/>
        <end position="847"/>
    </location>
</feature>
<dbReference type="PANTHER" id="PTHR24171">
    <property type="entry name" value="ANKYRIN REPEAT DOMAIN-CONTAINING PROTEIN 39-RELATED"/>
    <property type="match status" value="1"/>
</dbReference>
<dbReference type="Pfam" id="PF13637">
    <property type="entry name" value="Ank_4"/>
    <property type="match status" value="1"/>
</dbReference>
<feature type="repeat" description="ANK" evidence="3">
    <location>
        <begin position="715"/>
        <end position="747"/>
    </location>
</feature>
<evidence type="ECO:0000256" key="2">
    <source>
        <dbReference type="ARBA" id="ARBA00023043"/>
    </source>
</evidence>
<evidence type="ECO:0000313" key="7">
    <source>
        <dbReference type="Proteomes" id="UP001287286"/>
    </source>
</evidence>
<protein>
    <recommendedName>
        <fullName evidence="5">NACHT domain-containing protein</fullName>
    </recommendedName>
</protein>
<accession>A0ABR0BLA9</accession>
<feature type="repeat" description="ANK" evidence="3">
    <location>
        <begin position="748"/>
        <end position="780"/>
    </location>
</feature>
<organism evidence="6 7">
    <name type="scientific">Purpureocillium lilacinum</name>
    <name type="common">Paecilomyces lilacinus</name>
    <dbReference type="NCBI Taxonomy" id="33203"/>
    <lineage>
        <taxon>Eukaryota</taxon>
        <taxon>Fungi</taxon>
        <taxon>Dikarya</taxon>
        <taxon>Ascomycota</taxon>
        <taxon>Pezizomycotina</taxon>
        <taxon>Sordariomycetes</taxon>
        <taxon>Hypocreomycetidae</taxon>
        <taxon>Hypocreales</taxon>
        <taxon>Ophiocordycipitaceae</taxon>
        <taxon>Purpureocillium</taxon>
    </lineage>
</organism>
<dbReference type="SMART" id="SM00248">
    <property type="entry name" value="ANK"/>
    <property type="match status" value="8"/>
</dbReference>
<feature type="repeat" description="ANK" evidence="3">
    <location>
        <begin position="881"/>
        <end position="913"/>
    </location>
</feature>
<dbReference type="PROSITE" id="PS50837">
    <property type="entry name" value="NACHT"/>
    <property type="match status" value="1"/>
</dbReference>
<dbReference type="InterPro" id="IPR056884">
    <property type="entry name" value="NPHP3-like_N"/>
</dbReference>
<sequence>MSALRARNHWLCFPASSSQELDPLLLQGSWLNVRARSRIHPFLTAGPGSSPQLYDRFEQTGTTTRPQQSRSNFIVLNISELTSGARDRAGGMEEESRPRKRPCLPGSSEAMETPGPSHGPRYNHHGTGSMSNAPWGTINTSTGSGNHFNGATIQTVQFGLGTEEPSPPLQECLKSLAFLDMLSRSQMDGAATGTCEWIHQDPEYTRWTSSSRGLLWIKGKPGSGKSTFLKYLKDVTTDRNKDEEALILSFFFHGRGTELQRTALGLFRTLLHQLGEVPDALSDVVLTFQERCKTFGKPDEKWQWHWRELRDFFASSLLKTLQTRRVWLFIDALDECGKETAVKLAEDFQSLLKRLPATGLQDCRICFSCRPYPILDPECLFEICLHRVNGDDISKYVRARLSWIPGLELSTISRLVSDRANGVFLYASWVVDRIRELDRDGTEPGSQDIQHVILSAPPVLDDLYHGLIQGMTAESRNLILWVCFALRPLSLQELRWAMLVGPDCPYHSLQECEDAQSFPSNEERMKRRVQALSRGLVEVIPDTNVVQFMHQSVKDFFISKGLSYLANITVRAEPEICSEADLQGKAHYQLSRSCIRYMTMDGISPSAIRDDESWTTTFPLLHYAATLWAIHVKKSDQMGFSQDDLLDYFNWPSEALVERWEMIHRSVTLGRYNYYDPLRTTMLHIVSRLGLMGPLRHMVRRGMSDTAYMNSADAFGRTALSLAAVEGHDGIVRLLLDSGANVNHMNFHCRTALSYAAQHGHEPIVKLLLNKGANVNAGTEYTRRTALSHAAGNGHDSIVRLLLDNEAEVNPLDWNLRAALSYAAMNGHEAAVKLLLDGGADIHAEDGEGWKALSLAAENGHVAVVDLLIGEGANIDATDGPGWTALVRAAMQWQNAVVELLLRRGADIHAAEDAGRTALLWAAESGREATVQLLLDAGADIHAANDSGWTALTWAVHNDDEALIKLLRKRGAKR</sequence>
<gene>
    <name evidence="6" type="ORF">Purlil1_10908</name>
</gene>
<dbReference type="Proteomes" id="UP001287286">
    <property type="component" value="Unassembled WGS sequence"/>
</dbReference>
<feature type="repeat" description="ANK" evidence="3">
    <location>
        <begin position="782"/>
        <end position="814"/>
    </location>
</feature>
<keyword evidence="2 3" id="KW-0040">ANK repeat</keyword>